<dbReference type="InterPro" id="IPR046342">
    <property type="entry name" value="CBS_dom_sf"/>
</dbReference>
<dbReference type="STRING" id="29542.A6070_00255"/>
<dbReference type="SUPFAM" id="SSF54631">
    <property type="entry name" value="CBS-domain pair"/>
    <property type="match status" value="1"/>
</dbReference>
<accession>A0A1L3GFE7</accession>
<proteinExistence type="predicted"/>
<keyword evidence="4" id="KW-0418">Kinase</keyword>
<dbReference type="PROSITE" id="PS51371">
    <property type="entry name" value="CBS"/>
    <property type="match status" value="2"/>
</dbReference>
<keyword evidence="5" id="KW-1185">Reference proteome</keyword>
<dbReference type="OrthoDB" id="9802114at2"/>
<dbReference type="Pfam" id="PF00571">
    <property type="entry name" value="CBS"/>
    <property type="match status" value="2"/>
</dbReference>
<feature type="domain" description="CBS" evidence="3">
    <location>
        <begin position="76"/>
        <end position="133"/>
    </location>
</feature>
<protein>
    <submittedName>
        <fullName evidence="4">Histidine kinase</fullName>
    </submittedName>
</protein>
<evidence type="ECO:0000256" key="2">
    <source>
        <dbReference type="PROSITE-ProRule" id="PRU00703"/>
    </source>
</evidence>
<evidence type="ECO:0000259" key="3">
    <source>
        <dbReference type="PROSITE" id="PS51371"/>
    </source>
</evidence>
<dbReference type="GO" id="GO:0016301">
    <property type="term" value="F:kinase activity"/>
    <property type="evidence" value="ECO:0007669"/>
    <property type="project" value="UniProtKB-KW"/>
</dbReference>
<dbReference type="InterPro" id="IPR051257">
    <property type="entry name" value="Diverse_CBS-Domain"/>
</dbReference>
<dbReference type="CDD" id="cd17775">
    <property type="entry name" value="CBS_pair_bact_arch"/>
    <property type="match status" value="1"/>
</dbReference>
<dbReference type="KEGG" id="pace:A6070_00255"/>
<dbReference type="InterPro" id="IPR000644">
    <property type="entry name" value="CBS_dom"/>
</dbReference>
<evidence type="ECO:0000256" key="1">
    <source>
        <dbReference type="ARBA" id="ARBA00023122"/>
    </source>
</evidence>
<dbReference type="RefSeq" id="WP_072286528.1">
    <property type="nucleotide sequence ID" value="NZ_CP015455.1"/>
</dbReference>
<organism evidence="4 5">
    <name type="scientific">Syntrophotalea acetylenica</name>
    <name type="common">Pelobacter acetylenicus</name>
    <dbReference type="NCBI Taxonomy" id="29542"/>
    <lineage>
        <taxon>Bacteria</taxon>
        <taxon>Pseudomonadati</taxon>
        <taxon>Thermodesulfobacteriota</taxon>
        <taxon>Desulfuromonadia</taxon>
        <taxon>Desulfuromonadales</taxon>
        <taxon>Syntrophotaleaceae</taxon>
        <taxon>Syntrophotalea</taxon>
    </lineage>
</organism>
<sequence>MRVGEVCNRDVVIMDRNKPISEAARLMRHHHVGDVVVVEERSGQRYPVGILTDRDLVVEVLANEVAPESLLVGDVMSFDLITTREEESLLEAIKRMRDKGIRRMPVIAANNTLIGIITMDDLLDLIAEQLADLVVLIGREQRRETDRQP</sequence>
<keyword evidence="4" id="KW-0808">Transferase</keyword>
<evidence type="ECO:0000313" key="4">
    <source>
        <dbReference type="EMBL" id="APG24686.1"/>
    </source>
</evidence>
<dbReference type="Gene3D" id="3.10.580.10">
    <property type="entry name" value="CBS-domain"/>
    <property type="match status" value="1"/>
</dbReference>
<keyword evidence="1 2" id="KW-0129">CBS domain</keyword>
<dbReference type="PANTHER" id="PTHR43080:SF2">
    <property type="entry name" value="CBS DOMAIN-CONTAINING PROTEIN"/>
    <property type="match status" value="1"/>
</dbReference>
<feature type="domain" description="CBS" evidence="3">
    <location>
        <begin position="7"/>
        <end position="68"/>
    </location>
</feature>
<gene>
    <name evidence="4" type="ORF">A7E75_06330</name>
</gene>
<dbReference type="EMBL" id="CP015518">
    <property type="protein sequence ID" value="APG24686.1"/>
    <property type="molecule type" value="Genomic_DNA"/>
</dbReference>
<dbReference type="Proteomes" id="UP000182264">
    <property type="component" value="Chromosome"/>
</dbReference>
<dbReference type="PANTHER" id="PTHR43080">
    <property type="entry name" value="CBS DOMAIN-CONTAINING PROTEIN CBSX3, MITOCHONDRIAL"/>
    <property type="match status" value="1"/>
</dbReference>
<evidence type="ECO:0000313" key="5">
    <source>
        <dbReference type="Proteomes" id="UP000182264"/>
    </source>
</evidence>
<dbReference type="SMART" id="SM00116">
    <property type="entry name" value="CBS"/>
    <property type="match status" value="2"/>
</dbReference>
<reference evidence="4 5" key="1">
    <citation type="journal article" date="2017" name="Genome Announc.">
        <title>Complete Genome Sequences of Two Acetylene-Fermenting Pelobacter acetylenicus Strains.</title>
        <authorList>
            <person name="Sutton J.M."/>
            <person name="Baesman S.M."/>
            <person name="Fierst J.L."/>
            <person name="Poret-Peterson A.T."/>
            <person name="Oremland R.S."/>
            <person name="Dunlap D.S."/>
            <person name="Akob D.M."/>
        </authorList>
    </citation>
    <scope>NUCLEOTIDE SEQUENCE [LARGE SCALE GENOMIC DNA]</scope>
    <source>
        <strain evidence="4 5">DSM 3247</strain>
    </source>
</reference>
<dbReference type="AlphaFoldDB" id="A0A1L3GFE7"/>
<name>A0A1L3GFE7_SYNAC</name>